<dbReference type="OrthoDB" id="2373480at2759"/>
<dbReference type="GO" id="GO:0016042">
    <property type="term" value="P:lipid catabolic process"/>
    <property type="evidence" value="ECO:0007669"/>
    <property type="project" value="InterPro"/>
</dbReference>
<dbReference type="PANTHER" id="PTHR34853:SF5">
    <property type="entry name" value="LIP-DOMAIN-CONTAINING PROTEIN-RELATED"/>
    <property type="match status" value="1"/>
</dbReference>
<evidence type="ECO:0000256" key="1">
    <source>
        <dbReference type="ARBA" id="ARBA00022801"/>
    </source>
</evidence>
<dbReference type="PANTHER" id="PTHR34853">
    <property type="match status" value="1"/>
</dbReference>
<protein>
    <submittedName>
        <fullName evidence="2">Lipase</fullName>
    </submittedName>
</protein>
<keyword evidence="1" id="KW-0378">Hydrolase</keyword>
<dbReference type="Pfam" id="PF03583">
    <property type="entry name" value="LIP"/>
    <property type="match status" value="1"/>
</dbReference>
<organism evidence="2 3">
    <name type="scientific">Fusarium heterosporum</name>
    <dbReference type="NCBI Taxonomy" id="42747"/>
    <lineage>
        <taxon>Eukaryota</taxon>
        <taxon>Fungi</taxon>
        <taxon>Dikarya</taxon>
        <taxon>Ascomycota</taxon>
        <taxon>Pezizomycotina</taxon>
        <taxon>Sordariomycetes</taxon>
        <taxon>Hypocreomycetidae</taxon>
        <taxon>Hypocreales</taxon>
        <taxon>Nectriaceae</taxon>
        <taxon>Fusarium</taxon>
        <taxon>Fusarium heterosporum species complex</taxon>
    </lineage>
</organism>
<dbReference type="InterPro" id="IPR005152">
    <property type="entry name" value="Lipase_secreted"/>
</dbReference>
<evidence type="ECO:0000313" key="3">
    <source>
        <dbReference type="Proteomes" id="UP000567885"/>
    </source>
</evidence>
<sequence>MSFSERLLNLCTAAKAYNNSIATDILTEGEILPPSQDPWYVASGDLRFKQPGDVLRIRHVPALVSIVEKSSAAYHILYRSTDSCGQPSCAVTTLFVPASLYYSQTGKAAVVSYQFAYNTANVDCSPSLALAGAMAKSEPNLGIKASTSLITEMLSFGWIVNTPDHLGPTAAFGASMQGGHATLDSLRAVHKLLRLQDGPDFNTAIWGYSGGSIGTCAAAELQSSYASDVEISATVLGGLVDDISADFDKLIKSPIAGTLIAFLVGITSQYPEARDYLQRRLVKDSKIEFMSVLNVQVTEAVRRFSGRHLLIL</sequence>
<name>A0A8H5T7M7_FUSHE</name>
<dbReference type="EMBL" id="JAAGWQ010000103">
    <property type="protein sequence ID" value="KAF5667150.1"/>
    <property type="molecule type" value="Genomic_DNA"/>
</dbReference>
<evidence type="ECO:0000313" key="2">
    <source>
        <dbReference type="EMBL" id="KAF5667150.1"/>
    </source>
</evidence>
<dbReference type="AlphaFoldDB" id="A0A8H5T7M7"/>
<dbReference type="InterPro" id="IPR029058">
    <property type="entry name" value="AB_hydrolase_fold"/>
</dbReference>
<accession>A0A8H5T7M7</accession>
<comment type="caution">
    <text evidence="2">The sequence shown here is derived from an EMBL/GenBank/DDBJ whole genome shotgun (WGS) entry which is preliminary data.</text>
</comment>
<proteinExistence type="predicted"/>
<dbReference type="SUPFAM" id="SSF53474">
    <property type="entry name" value="alpha/beta-Hydrolases"/>
    <property type="match status" value="1"/>
</dbReference>
<keyword evidence="3" id="KW-1185">Reference proteome</keyword>
<dbReference type="GO" id="GO:0004806">
    <property type="term" value="F:triacylglycerol lipase activity"/>
    <property type="evidence" value="ECO:0007669"/>
    <property type="project" value="InterPro"/>
</dbReference>
<dbReference type="Gene3D" id="3.40.50.1820">
    <property type="entry name" value="alpha/beta hydrolase"/>
    <property type="match status" value="1"/>
</dbReference>
<dbReference type="Proteomes" id="UP000567885">
    <property type="component" value="Unassembled WGS sequence"/>
</dbReference>
<reference evidence="2 3" key="1">
    <citation type="submission" date="2020-05" db="EMBL/GenBank/DDBJ databases">
        <title>Identification and distribution of gene clusters putatively required for synthesis of sphingolipid metabolism inhibitors in phylogenetically diverse species of the filamentous fungus Fusarium.</title>
        <authorList>
            <person name="Kim H.-S."/>
            <person name="Busman M."/>
            <person name="Brown D.W."/>
            <person name="Divon H."/>
            <person name="Uhlig S."/>
            <person name="Proctor R.H."/>
        </authorList>
    </citation>
    <scope>NUCLEOTIDE SEQUENCE [LARGE SCALE GENOMIC DNA]</scope>
    <source>
        <strain evidence="2 3">NRRL 20693</strain>
    </source>
</reference>
<gene>
    <name evidence="2" type="ORF">FHETE_5853</name>
</gene>